<gene>
    <name evidence="2" type="ORF">QR680_011837</name>
</gene>
<reference evidence="2" key="1">
    <citation type="submission" date="2023-06" db="EMBL/GenBank/DDBJ databases">
        <title>Genomic analysis of the entomopathogenic nematode Steinernema hermaphroditum.</title>
        <authorList>
            <person name="Schwarz E.M."/>
            <person name="Heppert J.K."/>
            <person name="Baniya A."/>
            <person name="Schwartz H.T."/>
            <person name="Tan C.-H."/>
            <person name="Antoshechkin I."/>
            <person name="Sternberg P.W."/>
            <person name="Goodrich-Blair H."/>
            <person name="Dillman A.R."/>
        </authorList>
    </citation>
    <scope>NUCLEOTIDE SEQUENCE</scope>
    <source>
        <strain evidence="2">PS9179</strain>
        <tissue evidence="2">Whole animal</tissue>
    </source>
</reference>
<dbReference type="SUPFAM" id="SSF56436">
    <property type="entry name" value="C-type lectin-like"/>
    <property type="match status" value="1"/>
</dbReference>
<keyword evidence="3" id="KW-1185">Reference proteome</keyword>
<accession>A0AA39HZW4</accession>
<feature type="chain" id="PRO_5041427230" description="C-type lectin domain-containing protein" evidence="1">
    <location>
        <begin position="26"/>
        <end position="267"/>
    </location>
</feature>
<protein>
    <recommendedName>
        <fullName evidence="4">C-type lectin domain-containing protein</fullName>
    </recommendedName>
</protein>
<dbReference type="Gene3D" id="3.10.100.10">
    <property type="entry name" value="Mannose-Binding Protein A, subunit A"/>
    <property type="match status" value="1"/>
</dbReference>
<organism evidence="2 3">
    <name type="scientific">Steinernema hermaphroditum</name>
    <dbReference type="NCBI Taxonomy" id="289476"/>
    <lineage>
        <taxon>Eukaryota</taxon>
        <taxon>Metazoa</taxon>
        <taxon>Ecdysozoa</taxon>
        <taxon>Nematoda</taxon>
        <taxon>Chromadorea</taxon>
        <taxon>Rhabditida</taxon>
        <taxon>Tylenchina</taxon>
        <taxon>Panagrolaimomorpha</taxon>
        <taxon>Strongyloidoidea</taxon>
        <taxon>Steinernematidae</taxon>
        <taxon>Steinernema</taxon>
    </lineage>
</organism>
<comment type="caution">
    <text evidence="2">The sequence shown here is derived from an EMBL/GenBank/DDBJ whole genome shotgun (WGS) entry which is preliminary data.</text>
</comment>
<proteinExistence type="predicted"/>
<evidence type="ECO:0000313" key="2">
    <source>
        <dbReference type="EMBL" id="KAK0415221.1"/>
    </source>
</evidence>
<dbReference type="EMBL" id="JAUCMV010000002">
    <property type="protein sequence ID" value="KAK0415221.1"/>
    <property type="molecule type" value="Genomic_DNA"/>
</dbReference>
<dbReference type="AlphaFoldDB" id="A0AA39HZW4"/>
<evidence type="ECO:0008006" key="4">
    <source>
        <dbReference type="Google" id="ProtNLM"/>
    </source>
</evidence>
<evidence type="ECO:0000313" key="3">
    <source>
        <dbReference type="Proteomes" id="UP001175271"/>
    </source>
</evidence>
<evidence type="ECO:0000256" key="1">
    <source>
        <dbReference type="SAM" id="SignalP"/>
    </source>
</evidence>
<dbReference type="Proteomes" id="UP001175271">
    <property type="component" value="Unassembled WGS sequence"/>
</dbReference>
<dbReference type="InterPro" id="IPR016186">
    <property type="entry name" value="C-type_lectin-like/link_sf"/>
</dbReference>
<keyword evidence="1" id="KW-0732">Signal</keyword>
<name>A0AA39HZW4_9BILA</name>
<feature type="signal peptide" evidence="1">
    <location>
        <begin position="1"/>
        <end position="25"/>
    </location>
</feature>
<dbReference type="InterPro" id="IPR016187">
    <property type="entry name" value="CTDL_fold"/>
</dbReference>
<sequence length="267" mass="30784">MESKGTVLLLFLITSFFAGFTPSSANLYVRQIPNNLIVSSNASKELSNVTSYKDCAESWAEEDLIAFNYNSTLKECFGYKFILKMKKGSGSETSYLLTSSSEDKCQGDVMADLENRLECMSPFTMIRTKHSVACYYMMKKEEYTQYENISRFNYLAACQRMFPYSLSASILSQEENDLITKTFQPEMHDGLRGLKIGLITYENKFWTDSSAYNFSLLLPRSQQNIKPCCTSKCFHAMLYWNDKGAFWRAADLDHRELLCKYTIWNKL</sequence>